<reference evidence="1" key="1">
    <citation type="submission" date="2017-05" db="UniProtKB">
        <authorList>
            <consortium name="EnsemblMetazoa"/>
        </authorList>
    </citation>
    <scope>IDENTIFICATION</scope>
</reference>
<protein>
    <submittedName>
        <fullName evidence="1">Uncharacterized protein</fullName>
    </submittedName>
</protein>
<name>A0A1X7VXF5_AMPQE</name>
<dbReference type="EnsemblMetazoa" id="Aqu2.1.44576_001">
    <property type="protein sequence ID" value="Aqu2.1.44576_001"/>
    <property type="gene ID" value="Aqu2.1.44576"/>
</dbReference>
<dbReference type="InParanoid" id="A0A1X7VXF5"/>
<organism evidence="1">
    <name type="scientific">Amphimedon queenslandica</name>
    <name type="common">Sponge</name>
    <dbReference type="NCBI Taxonomy" id="400682"/>
    <lineage>
        <taxon>Eukaryota</taxon>
        <taxon>Metazoa</taxon>
        <taxon>Porifera</taxon>
        <taxon>Demospongiae</taxon>
        <taxon>Heteroscleromorpha</taxon>
        <taxon>Haplosclerida</taxon>
        <taxon>Niphatidae</taxon>
        <taxon>Amphimedon</taxon>
    </lineage>
</organism>
<evidence type="ECO:0000313" key="1">
    <source>
        <dbReference type="EnsemblMetazoa" id="Aqu2.1.44576_001"/>
    </source>
</evidence>
<dbReference type="AlphaFoldDB" id="A0A1X7VXF5"/>
<accession>A0A1X7VXF5</accession>
<sequence>MTSISTAAISISFMESNAFRYVGGYVCLKALIAFAGTENLESAKKLILSTEENDTHASSQWINSVNRDGLVEITEDAFQFFIEMEAVIKEAFIGQHQKINKYY</sequence>
<proteinExistence type="predicted"/>